<feature type="region of interest" description="Disordered" evidence="6">
    <location>
        <begin position="1"/>
        <end position="33"/>
    </location>
</feature>
<evidence type="ECO:0000259" key="7">
    <source>
        <dbReference type="SMART" id="SM00650"/>
    </source>
</evidence>
<gene>
    <name evidence="8" type="ORF">EV141_1612</name>
</gene>
<evidence type="ECO:0000256" key="6">
    <source>
        <dbReference type="SAM" id="MobiDB-lite"/>
    </source>
</evidence>
<dbReference type="OrthoDB" id="3616874at2"/>
<feature type="binding site" evidence="5">
    <location>
        <position position="32"/>
    </location>
    <ligand>
        <name>S-adenosyl-L-methionine</name>
        <dbReference type="ChEBI" id="CHEBI:59789"/>
    </ligand>
</feature>
<evidence type="ECO:0000256" key="3">
    <source>
        <dbReference type="ARBA" id="ARBA00022691"/>
    </source>
</evidence>
<feature type="compositionally biased region" description="Basic and acidic residues" evidence="6">
    <location>
        <begin position="15"/>
        <end position="30"/>
    </location>
</feature>
<feature type="binding site" evidence="5">
    <location>
        <position position="79"/>
    </location>
    <ligand>
        <name>S-adenosyl-L-methionine</name>
        <dbReference type="ChEBI" id="CHEBI:59789"/>
    </ligand>
</feature>
<dbReference type="AlphaFoldDB" id="A0A4V2EWJ0"/>
<keyword evidence="1 5" id="KW-0489">Methyltransferase</keyword>
<dbReference type="CDD" id="cd02440">
    <property type="entry name" value="AdoMet_MTases"/>
    <property type="match status" value="1"/>
</dbReference>
<keyword evidence="3 5" id="KW-0949">S-adenosyl-L-methionine</keyword>
<organism evidence="8 9">
    <name type="scientific">Microcella putealis</name>
    <dbReference type="NCBI Taxonomy" id="337005"/>
    <lineage>
        <taxon>Bacteria</taxon>
        <taxon>Bacillati</taxon>
        <taxon>Actinomycetota</taxon>
        <taxon>Actinomycetes</taxon>
        <taxon>Micrococcales</taxon>
        <taxon>Microbacteriaceae</taxon>
        <taxon>Microcella</taxon>
    </lineage>
</organism>
<dbReference type="Pfam" id="PF00398">
    <property type="entry name" value="RrnaAD"/>
    <property type="match status" value="1"/>
</dbReference>
<dbReference type="NCBIfam" id="NF000499">
    <property type="entry name" value="Erm23S_rRNA_broad"/>
    <property type="match status" value="1"/>
</dbReference>
<dbReference type="SMART" id="SM00650">
    <property type="entry name" value="rADc"/>
    <property type="match status" value="1"/>
</dbReference>
<dbReference type="GO" id="GO:0003723">
    <property type="term" value="F:RNA binding"/>
    <property type="evidence" value="ECO:0007669"/>
    <property type="project" value="UniProtKB-UniRule"/>
</dbReference>
<feature type="domain" description="Ribosomal RNA adenine methylase transferase N-terminal" evidence="7">
    <location>
        <begin position="39"/>
        <end position="199"/>
    </location>
</feature>
<comment type="caution">
    <text evidence="8">The sequence shown here is derived from an EMBL/GenBank/DDBJ whole genome shotgun (WGS) entry which is preliminary data.</text>
</comment>
<evidence type="ECO:0000313" key="8">
    <source>
        <dbReference type="EMBL" id="RZS56160.1"/>
    </source>
</evidence>
<dbReference type="Proteomes" id="UP000293519">
    <property type="component" value="Unassembled WGS sequence"/>
</dbReference>
<evidence type="ECO:0000256" key="5">
    <source>
        <dbReference type="PROSITE-ProRule" id="PRU01026"/>
    </source>
</evidence>
<dbReference type="GO" id="GO:0000179">
    <property type="term" value="F:rRNA (adenine-N6,N6-)-dimethyltransferase activity"/>
    <property type="evidence" value="ECO:0007669"/>
    <property type="project" value="UniProtKB-UniRule"/>
</dbReference>
<keyword evidence="4 5" id="KW-0694">RNA-binding</keyword>
<comment type="similarity">
    <text evidence="5">Belongs to the class I-like SAM-binding methyltransferase superfamily. rRNA adenine N(6)-methyltransferase family.</text>
</comment>
<dbReference type="GO" id="GO:0005829">
    <property type="term" value="C:cytosol"/>
    <property type="evidence" value="ECO:0007669"/>
    <property type="project" value="TreeGrafter"/>
</dbReference>
<protein>
    <submittedName>
        <fullName evidence="8">23S rRNA (Adenine-N6)-dimethyltransferase</fullName>
    </submittedName>
</protein>
<feature type="binding site" evidence="5">
    <location>
        <position position="102"/>
    </location>
    <ligand>
        <name>S-adenosyl-L-methionine</name>
        <dbReference type="ChEBI" id="CHEBI:59789"/>
    </ligand>
</feature>
<feature type="binding site" evidence="5">
    <location>
        <position position="34"/>
    </location>
    <ligand>
        <name>S-adenosyl-L-methionine</name>
        <dbReference type="ChEBI" id="CHEBI:59789"/>
    </ligand>
</feature>
<dbReference type="InterPro" id="IPR020598">
    <property type="entry name" value="rRNA_Ade_methylase_Trfase_N"/>
</dbReference>
<evidence type="ECO:0000256" key="1">
    <source>
        <dbReference type="ARBA" id="ARBA00022603"/>
    </source>
</evidence>
<dbReference type="PANTHER" id="PTHR11727">
    <property type="entry name" value="DIMETHYLADENOSINE TRANSFERASE"/>
    <property type="match status" value="1"/>
</dbReference>
<comment type="caution">
    <text evidence="5">Lacks conserved residue(s) required for the propagation of feature annotation.</text>
</comment>
<keyword evidence="9" id="KW-1185">Reference proteome</keyword>
<dbReference type="EMBL" id="SGWW01000003">
    <property type="protein sequence ID" value="RZS56160.1"/>
    <property type="molecule type" value="Genomic_DNA"/>
</dbReference>
<dbReference type="InterPro" id="IPR029063">
    <property type="entry name" value="SAM-dependent_MTases_sf"/>
</dbReference>
<dbReference type="InterPro" id="IPR001737">
    <property type="entry name" value="KsgA/Erm"/>
</dbReference>
<feature type="compositionally biased region" description="Basic residues" evidence="6">
    <location>
        <begin position="1"/>
        <end position="13"/>
    </location>
</feature>
<evidence type="ECO:0000256" key="2">
    <source>
        <dbReference type="ARBA" id="ARBA00022679"/>
    </source>
</evidence>
<keyword evidence="2 5" id="KW-0808">Transferase</keyword>
<accession>A0A4V2EWJ0</accession>
<dbReference type="Gene3D" id="3.40.50.150">
    <property type="entry name" value="Vaccinia Virus protein VP39"/>
    <property type="match status" value="1"/>
</dbReference>
<dbReference type="PANTHER" id="PTHR11727:SF7">
    <property type="entry name" value="DIMETHYLADENOSINE TRANSFERASE-RELATED"/>
    <property type="match status" value="1"/>
</dbReference>
<dbReference type="PROSITE" id="PS51689">
    <property type="entry name" value="SAM_RNA_A_N6_MT"/>
    <property type="match status" value="1"/>
</dbReference>
<evidence type="ECO:0000313" key="9">
    <source>
        <dbReference type="Proteomes" id="UP000293519"/>
    </source>
</evidence>
<feature type="binding site" evidence="5">
    <location>
        <position position="118"/>
    </location>
    <ligand>
        <name>S-adenosyl-L-methionine</name>
        <dbReference type="ChEBI" id="CHEBI:59789"/>
    </ligand>
</feature>
<reference evidence="8 9" key="1">
    <citation type="journal article" date="2015" name="Stand. Genomic Sci.">
        <title>Genomic Encyclopedia of Bacterial and Archaeal Type Strains, Phase III: the genomes of soil and plant-associated and newly described type strains.</title>
        <authorList>
            <person name="Whitman W.B."/>
            <person name="Woyke T."/>
            <person name="Klenk H.P."/>
            <person name="Zhou Y."/>
            <person name="Lilburn T.G."/>
            <person name="Beck B.J."/>
            <person name="De Vos P."/>
            <person name="Vandamme P."/>
            <person name="Eisen J.A."/>
            <person name="Garrity G."/>
            <person name="Hugenholtz P."/>
            <person name="Kyrpides N.C."/>
        </authorList>
    </citation>
    <scope>NUCLEOTIDE SEQUENCE [LARGE SCALE GENOMIC DNA]</scope>
    <source>
        <strain evidence="8 9">CV2</strain>
    </source>
</reference>
<dbReference type="SUPFAM" id="SSF53335">
    <property type="entry name" value="S-adenosyl-L-methionine-dependent methyltransferases"/>
    <property type="match status" value="1"/>
</dbReference>
<proteinExistence type="inferred from homology"/>
<name>A0A4V2EWJ0_9MICO</name>
<sequence length="270" mass="30621">MPRSRHRPRHPNARARTDRERPPQRTHDLGQNDLVDTAVVRDVVAAIIDRRGAIVELAAGTGRITVPLARLGRPLTAVELDPRRISALRRRVGASVTVRHDDLLTTPLPRSPHVMVANLPFHLTTAALRRLLSEPAWTRAALIVQWEVARRRAGIGGASLLTVSWWPWFDFAVHRRIPSTAFRPRPAVDAALLVIDRRSIPLVPHKERVQFQRWAAAIFAVPGDAVTATARVERLTRRRARERCVRLEIDPSRPVSRITAHQWARLWEAR</sequence>
<evidence type="ECO:0000256" key="4">
    <source>
        <dbReference type="ARBA" id="ARBA00022884"/>
    </source>
</evidence>